<dbReference type="Proteomes" id="UP000326779">
    <property type="component" value="Chromosome"/>
</dbReference>
<dbReference type="PROSITE" id="PS50995">
    <property type="entry name" value="HTH_MARR_2"/>
    <property type="match status" value="1"/>
</dbReference>
<dbReference type="RefSeq" id="WP_152261712.1">
    <property type="nucleotide sequence ID" value="NZ_CP045143.1"/>
</dbReference>
<reference evidence="5 6" key="1">
    <citation type="submission" date="2019-10" db="EMBL/GenBank/DDBJ databases">
        <title>The completed genome of Lactobacillus harbinensis M1.</title>
        <authorList>
            <person name="Zheng Y."/>
        </authorList>
    </citation>
    <scope>NUCLEOTIDE SEQUENCE [LARGE SCALE GENOMIC DNA]</scope>
    <source>
        <strain evidence="5 6">M1</strain>
    </source>
</reference>
<evidence type="ECO:0000256" key="1">
    <source>
        <dbReference type="ARBA" id="ARBA00023015"/>
    </source>
</evidence>
<dbReference type="Gene3D" id="1.10.10.10">
    <property type="entry name" value="Winged helix-like DNA-binding domain superfamily/Winged helix DNA-binding domain"/>
    <property type="match status" value="1"/>
</dbReference>
<dbReference type="PRINTS" id="PR00598">
    <property type="entry name" value="HTHMARR"/>
</dbReference>
<dbReference type="AlphaFoldDB" id="A0A5P8M9Q6"/>
<evidence type="ECO:0000256" key="2">
    <source>
        <dbReference type="ARBA" id="ARBA00023125"/>
    </source>
</evidence>
<protein>
    <submittedName>
        <fullName evidence="5">MarR family transcriptional regulator</fullName>
    </submittedName>
</protein>
<organism evidence="5 6">
    <name type="scientific">Schleiferilactobacillus harbinensis</name>
    <dbReference type="NCBI Taxonomy" id="304207"/>
    <lineage>
        <taxon>Bacteria</taxon>
        <taxon>Bacillati</taxon>
        <taxon>Bacillota</taxon>
        <taxon>Bacilli</taxon>
        <taxon>Lactobacillales</taxon>
        <taxon>Lactobacillaceae</taxon>
        <taxon>Schleiferilactobacillus</taxon>
    </lineage>
</organism>
<dbReference type="KEGG" id="lhb:D1010_17730"/>
<dbReference type="Pfam" id="PF12802">
    <property type="entry name" value="MarR_2"/>
    <property type="match status" value="1"/>
</dbReference>
<sequence>MPATTPIMPDAIYASLTHTHRILDTFLQRRLTPLQLTLDNYLIVLFIGQQTELSQDWLMQRLGITASVVTRRLKQLQEQKLITKVANPDDRRGWLVQLSAAGQLTYQKLVEVLLSGHQHLRQGLTDAQLVTFYAMLRQIEINAARPEEMK</sequence>
<dbReference type="InterPro" id="IPR036388">
    <property type="entry name" value="WH-like_DNA-bd_sf"/>
</dbReference>
<evidence type="ECO:0000313" key="5">
    <source>
        <dbReference type="EMBL" id="QFR25077.1"/>
    </source>
</evidence>
<evidence type="ECO:0000259" key="4">
    <source>
        <dbReference type="PROSITE" id="PS50995"/>
    </source>
</evidence>
<evidence type="ECO:0000313" key="6">
    <source>
        <dbReference type="Proteomes" id="UP000326779"/>
    </source>
</evidence>
<dbReference type="PANTHER" id="PTHR42756">
    <property type="entry name" value="TRANSCRIPTIONAL REGULATOR, MARR"/>
    <property type="match status" value="1"/>
</dbReference>
<dbReference type="InterPro" id="IPR000835">
    <property type="entry name" value="HTH_MarR-typ"/>
</dbReference>
<accession>A0A5P8M9Q6</accession>
<dbReference type="GO" id="GO:0003677">
    <property type="term" value="F:DNA binding"/>
    <property type="evidence" value="ECO:0007669"/>
    <property type="project" value="UniProtKB-KW"/>
</dbReference>
<evidence type="ECO:0000256" key="3">
    <source>
        <dbReference type="ARBA" id="ARBA00023163"/>
    </source>
</evidence>
<dbReference type="GO" id="GO:0003700">
    <property type="term" value="F:DNA-binding transcription factor activity"/>
    <property type="evidence" value="ECO:0007669"/>
    <property type="project" value="InterPro"/>
</dbReference>
<dbReference type="PANTHER" id="PTHR42756:SF1">
    <property type="entry name" value="TRANSCRIPTIONAL REPRESSOR OF EMRAB OPERON"/>
    <property type="match status" value="1"/>
</dbReference>
<dbReference type="EMBL" id="CP045143">
    <property type="protein sequence ID" value="QFR25077.1"/>
    <property type="molecule type" value="Genomic_DNA"/>
</dbReference>
<proteinExistence type="predicted"/>
<feature type="domain" description="HTH marR-type" evidence="4">
    <location>
        <begin position="9"/>
        <end position="141"/>
    </location>
</feature>
<dbReference type="SUPFAM" id="SSF46785">
    <property type="entry name" value="Winged helix' DNA-binding domain"/>
    <property type="match status" value="1"/>
</dbReference>
<dbReference type="SMART" id="SM00347">
    <property type="entry name" value="HTH_MARR"/>
    <property type="match status" value="1"/>
</dbReference>
<keyword evidence="3" id="KW-0804">Transcription</keyword>
<dbReference type="InterPro" id="IPR036390">
    <property type="entry name" value="WH_DNA-bd_sf"/>
</dbReference>
<keyword evidence="2" id="KW-0238">DNA-binding</keyword>
<keyword evidence="1" id="KW-0805">Transcription regulation</keyword>
<gene>
    <name evidence="5" type="ORF">D1010_17730</name>
</gene>
<name>A0A5P8M9Q6_9LACO</name>